<evidence type="ECO:0000256" key="4">
    <source>
        <dbReference type="ARBA" id="ARBA00022622"/>
    </source>
</evidence>
<proteinExistence type="predicted"/>
<dbReference type="AlphaFoldDB" id="A0A1J0R6E5"/>
<dbReference type="VEuPathDB" id="TriTrypDB:Tb1125.Tb11.v5.0917"/>
<feature type="compositionally biased region" description="Basic and acidic residues" evidence="9">
    <location>
        <begin position="428"/>
        <end position="446"/>
    </location>
</feature>
<evidence type="ECO:0000256" key="10">
    <source>
        <dbReference type="SAM" id="SignalP"/>
    </source>
</evidence>
<evidence type="ECO:0000256" key="2">
    <source>
        <dbReference type="ARBA" id="ARBA00004609"/>
    </source>
</evidence>
<comment type="subcellular location">
    <subcellularLocation>
        <location evidence="2">Cell membrane</location>
        <topology evidence="2">Lipid-anchor</topology>
        <topology evidence="2">GPI-anchor</topology>
    </subcellularLocation>
</comment>
<keyword evidence="5 10" id="KW-0732">Signal</keyword>
<evidence type="ECO:0000313" key="12">
    <source>
        <dbReference type="EMBL" id="APD73331.1"/>
    </source>
</evidence>
<accession>A0A1J0R6E5</accession>
<dbReference type="Pfam" id="PF13206">
    <property type="entry name" value="VSG_B"/>
    <property type="match status" value="1"/>
</dbReference>
<evidence type="ECO:0000256" key="7">
    <source>
        <dbReference type="ARBA" id="ARBA00023180"/>
    </source>
</evidence>
<dbReference type="InterPro" id="IPR025932">
    <property type="entry name" value="Trypano_VSG_B_N_dom"/>
</dbReference>
<evidence type="ECO:0000256" key="3">
    <source>
        <dbReference type="ARBA" id="ARBA00022475"/>
    </source>
</evidence>
<evidence type="ECO:0000256" key="1">
    <source>
        <dbReference type="ARBA" id="ARBA00002523"/>
    </source>
</evidence>
<dbReference type="EMBL" id="KX699375">
    <property type="protein sequence ID" value="APD73331.1"/>
    <property type="molecule type" value="Genomic_DNA"/>
</dbReference>
<evidence type="ECO:0000259" key="11">
    <source>
        <dbReference type="Pfam" id="PF13206"/>
    </source>
</evidence>
<keyword evidence="7" id="KW-0325">Glycoprotein</keyword>
<keyword evidence="3" id="KW-1003">Cell membrane</keyword>
<feature type="chain" id="PRO_5012272364" evidence="10">
    <location>
        <begin position="24"/>
        <end position="493"/>
    </location>
</feature>
<protein>
    <submittedName>
        <fullName evidence="12">Variant surface glycoprotein 1125.1063</fullName>
    </submittedName>
</protein>
<feature type="compositionally biased region" description="Polar residues" evidence="9">
    <location>
        <begin position="416"/>
        <end position="427"/>
    </location>
</feature>
<sequence>MILQPFLALFSLILYHVPVDVSAAAGDMPNGKEFHVMCSLISLARSDLTKLNVAELSTADVSEIEQLNMSASVASWYNAFDDEVKAGLDAKADSICSKIMPTDKDNCKTLYPKWQASKAALIAGSKENDKLKLKRWPQETVTGRRIQKQLALIAQRANTIYNDYVSNIKPRLADGAPDIKADLEAALYGAGASKKDGSEAATITHSSNRATDCAIRAAGKSLIGDLICLCAPDSTTTTVKLCGHTVATHTHAWGGSFVPKTAWDTLAPKCSPFTGKLTAHEITAALAAFRAALKSDKQADPGTVILGHTHTTGKCPSQAKVACVYYTSAMSQWPSEPSNEIKWYKSLEQAASKLLARAQQAAKQEKDATELQQLKLSAWQLYESIKIEDVPTTPALTPKGNKEPTAEEKKACEKYNGNQKECPQDSCTYDKTKEECKPKAEAESTTKKTGTGATGRANTNCKQHEDKSTCENLNTACQTSVGGWKKGKDGGDD</sequence>
<organism evidence="12">
    <name type="scientific">Trypanosoma brucei</name>
    <dbReference type="NCBI Taxonomy" id="5691"/>
    <lineage>
        <taxon>Eukaryota</taxon>
        <taxon>Discoba</taxon>
        <taxon>Euglenozoa</taxon>
        <taxon>Kinetoplastea</taxon>
        <taxon>Metakinetoplastina</taxon>
        <taxon>Trypanosomatida</taxon>
        <taxon>Trypanosomatidae</taxon>
        <taxon>Trypanosoma</taxon>
    </lineage>
</organism>
<reference evidence="12" key="1">
    <citation type="submission" date="2016-08" db="EMBL/GenBank/DDBJ databases">
        <title>VSG repertoire of Trypanosoma brucei EATRO 1125.</title>
        <authorList>
            <person name="Cross G.A."/>
        </authorList>
    </citation>
    <scope>NUCLEOTIDE SEQUENCE</scope>
    <source>
        <strain evidence="12">EATRO 1125</strain>
    </source>
</reference>
<dbReference type="GO" id="GO:0098552">
    <property type="term" value="C:side of membrane"/>
    <property type="evidence" value="ECO:0007669"/>
    <property type="project" value="UniProtKB-KW"/>
</dbReference>
<keyword evidence="6" id="KW-0472">Membrane</keyword>
<comment type="function">
    <text evidence="1">VSG forms a coat on the surface of the parasite. The trypanosome evades the immune response of the host by expressing a series of antigenically distinct VSGs from an estimated 1000 VSG genes.</text>
</comment>
<evidence type="ECO:0000256" key="9">
    <source>
        <dbReference type="SAM" id="MobiDB-lite"/>
    </source>
</evidence>
<dbReference type="VEuPathDB" id="TriTrypDB:Tb11.v5.0917"/>
<feature type="signal peptide" evidence="10">
    <location>
        <begin position="1"/>
        <end position="23"/>
    </location>
</feature>
<evidence type="ECO:0000256" key="8">
    <source>
        <dbReference type="ARBA" id="ARBA00023288"/>
    </source>
</evidence>
<evidence type="ECO:0000256" key="5">
    <source>
        <dbReference type="ARBA" id="ARBA00022729"/>
    </source>
</evidence>
<feature type="domain" description="Trypanosome variant surface glycoprotein B-type N-terminal" evidence="11">
    <location>
        <begin position="21"/>
        <end position="372"/>
    </location>
</feature>
<keyword evidence="4" id="KW-0336">GPI-anchor</keyword>
<evidence type="ECO:0000256" key="6">
    <source>
        <dbReference type="ARBA" id="ARBA00023136"/>
    </source>
</evidence>
<keyword evidence="8" id="KW-0449">Lipoprotein</keyword>
<feature type="region of interest" description="Disordered" evidence="9">
    <location>
        <begin position="413"/>
        <end position="467"/>
    </location>
</feature>
<dbReference type="GO" id="GO:0005886">
    <property type="term" value="C:plasma membrane"/>
    <property type="evidence" value="ECO:0007669"/>
    <property type="project" value="UniProtKB-SubCell"/>
</dbReference>
<name>A0A1J0R6E5_9TRYP</name>
<dbReference type="VEuPathDB" id="TriTrypDB:Tb427_000163000"/>